<accession>A0A024FU75</accession>
<dbReference type="EMBL" id="CAIX01000300">
    <property type="protein sequence ID" value="CCI10571.1"/>
    <property type="molecule type" value="Genomic_DNA"/>
</dbReference>
<organism evidence="1 2">
    <name type="scientific">Albugo candida</name>
    <dbReference type="NCBI Taxonomy" id="65357"/>
    <lineage>
        <taxon>Eukaryota</taxon>
        <taxon>Sar</taxon>
        <taxon>Stramenopiles</taxon>
        <taxon>Oomycota</taxon>
        <taxon>Peronosporomycetes</taxon>
        <taxon>Albuginales</taxon>
        <taxon>Albuginaceae</taxon>
        <taxon>Albugo</taxon>
    </lineage>
</organism>
<evidence type="ECO:0000313" key="1">
    <source>
        <dbReference type="EMBL" id="CCI10571.1"/>
    </source>
</evidence>
<dbReference type="OrthoDB" id="3763at2759"/>
<gene>
    <name evidence="1" type="ORF">BN9_107940</name>
</gene>
<sequence length="78" mass="8959">MRRYIFVMHNQGLVELRNICFLGHDDQPLESIRQISGSRPQDPGTSNINRFTENNARNCLDCFLLWSHIAPPASDMLS</sequence>
<dbReference type="AlphaFoldDB" id="A0A024FU75"/>
<protein>
    <submittedName>
        <fullName evidence="1">Uncharacterized protein</fullName>
    </submittedName>
</protein>
<proteinExistence type="predicted"/>
<comment type="caution">
    <text evidence="1">The sequence shown here is derived from an EMBL/GenBank/DDBJ whole genome shotgun (WGS) entry which is preliminary data.</text>
</comment>
<dbReference type="Proteomes" id="UP000053237">
    <property type="component" value="Unassembled WGS sequence"/>
</dbReference>
<keyword evidence="2" id="KW-1185">Reference proteome</keyword>
<name>A0A024FU75_9STRA</name>
<dbReference type="InParanoid" id="A0A024FU75"/>
<reference evidence="1 2" key="1">
    <citation type="submission" date="2012-05" db="EMBL/GenBank/DDBJ databases">
        <title>Recombination and specialization in a pathogen metapopulation.</title>
        <authorList>
            <person name="Gardiner A."/>
            <person name="Kemen E."/>
            <person name="Schultz-Larsen T."/>
            <person name="MacLean D."/>
            <person name="Van Oosterhout C."/>
            <person name="Jones J.D.G."/>
        </authorList>
    </citation>
    <scope>NUCLEOTIDE SEQUENCE [LARGE SCALE GENOMIC DNA]</scope>
    <source>
        <strain evidence="1 2">Ac Nc2</strain>
    </source>
</reference>
<evidence type="ECO:0000313" key="2">
    <source>
        <dbReference type="Proteomes" id="UP000053237"/>
    </source>
</evidence>